<keyword evidence="4" id="KW-0175">Coiled coil</keyword>
<gene>
    <name evidence="6" type="ORF">K452DRAFT_257450</name>
</gene>
<reference evidence="6" key="1">
    <citation type="journal article" date="2020" name="Stud. Mycol.">
        <title>101 Dothideomycetes genomes: a test case for predicting lifestyles and emergence of pathogens.</title>
        <authorList>
            <person name="Haridas S."/>
            <person name="Albert R."/>
            <person name="Binder M."/>
            <person name="Bloem J."/>
            <person name="Labutti K."/>
            <person name="Salamov A."/>
            <person name="Andreopoulos B."/>
            <person name="Baker S."/>
            <person name="Barry K."/>
            <person name="Bills G."/>
            <person name="Bluhm B."/>
            <person name="Cannon C."/>
            <person name="Castanera R."/>
            <person name="Culley D."/>
            <person name="Daum C."/>
            <person name="Ezra D."/>
            <person name="Gonzalez J."/>
            <person name="Henrissat B."/>
            <person name="Kuo A."/>
            <person name="Liang C."/>
            <person name="Lipzen A."/>
            <person name="Lutzoni F."/>
            <person name="Magnuson J."/>
            <person name="Mondo S."/>
            <person name="Nolan M."/>
            <person name="Ohm R."/>
            <person name="Pangilinan J."/>
            <person name="Park H.-J."/>
            <person name="Ramirez L."/>
            <person name="Alfaro M."/>
            <person name="Sun H."/>
            <person name="Tritt A."/>
            <person name="Yoshinaga Y."/>
            <person name="Zwiers L.-H."/>
            <person name="Turgeon B."/>
            <person name="Goodwin S."/>
            <person name="Spatafora J."/>
            <person name="Crous P."/>
            <person name="Grigoriev I."/>
        </authorList>
    </citation>
    <scope>NUCLEOTIDE SEQUENCE</scope>
    <source>
        <strain evidence="6">CBS 121167</strain>
    </source>
</reference>
<feature type="domain" description="CST complex subunit Stn1 N-terminal" evidence="5">
    <location>
        <begin position="55"/>
        <end position="103"/>
    </location>
</feature>
<dbReference type="Proteomes" id="UP000799438">
    <property type="component" value="Unassembled WGS sequence"/>
</dbReference>
<evidence type="ECO:0000256" key="3">
    <source>
        <dbReference type="ARBA" id="ARBA00022895"/>
    </source>
</evidence>
<dbReference type="AlphaFoldDB" id="A0A6A6B0F9"/>
<accession>A0A6A6B0F9</accession>
<dbReference type="InterPro" id="IPR018856">
    <property type="entry name" value="Stn1_N"/>
</dbReference>
<feature type="coiled-coil region" evidence="4">
    <location>
        <begin position="215"/>
        <end position="242"/>
    </location>
</feature>
<dbReference type="SUPFAM" id="SSF50249">
    <property type="entry name" value="Nucleic acid-binding proteins"/>
    <property type="match status" value="1"/>
</dbReference>
<dbReference type="CDD" id="cd03524">
    <property type="entry name" value="RPA2_OBF_family"/>
    <property type="match status" value="1"/>
</dbReference>
<dbReference type="OrthoDB" id="77828at2759"/>
<comment type="subcellular location">
    <subcellularLocation>
        <location evidence="1">Chromosome</location>
        <location evidence="1">Telomere</location>
    </subcellularLocation>
</comment>
<dbReference type="GO" id="GO:0000781">
    <property type="term" value="C:chromosome, telomeric region"/>
    <property type="evidence" value="ECO:0007669"/>
    <property type="project" value="UniProtKB-SubCell"/>
</dbReference>
<dbReference type="EMBL" id="ML995501">
    <property type="protein sequence ID" value="KAF2137669.1"/>
    <property type="molecule type" value="Genomic_DNA"/>
</dbReference>
<keyword evidence="2" id="KW-0158">Chromosome</keyword>
<keyword evidence="3" id="KW-0779">Telomere</keyword>
<evidence type="ECO:0000256" key="1">
    <source>
        <dbReference type="ARBA" id="ARBA00004574"/>
    </source>
</evidence>
<evidence type="ECO:0000256" key="4">
    <source>
        <dbReference type="SAM" id="Coils"/>
    </source>
</evidence>
<evidence type="ECO:0000313" key="7">
    <source>
        <dbReference type="Proteomes" id="UP000799438"/>
    </source>
</evidence>
<dbReference type="Gene3D" id="2.40.50.140">
    <property type="entry name" value="Nucleic acid-binding proteins"/>
    <property type="match status" value="1"/>
</dbReference>
<evidence type="ECO:0000259" key="5">
    <source>
        <dbReference type="Pfam" id="PF10451"/>
    </source>
</evidence>
<dbReference type="InterPro" id="IPR012340">
    <property type="entry name" value="NA-bd_OB-fold"/>
</dbReference>
<evidence type="ECO:0000313" key="6">
    <source>
        <dbReference type="EMBL" id="KAF2137669.1"/>
    </source>
</evidence>
<proteinExistence type="predicted"/>
<protein>
    <recommendedName>
        <fullName evidence="5">CST complex subunit Stn1 N-terminal domain-containing protein</fullName>
    </recommendedName>
</protein>
<organism evidence="6 7">
    <name type="scientific">Aplosporella prunicola CBS 121167</name>
    <dbReference type="NCBI Taxonomy" id="1176127"/>
    <lineage>
        <taxon>Eukaryota</taxon>
        <taxon>Fungi</taxon>
        <taxon>Dikarya</taxon>
        <taxon>Ascomycota</taxon>
        <taxon>Pezizomycotina</taxon>
        <taxon>Dothideomycetes</taxon>
        <taxon>Dothideomycetes incertae sedis</taxon>
        <taxon>Botryosphaeriales</taxon>
        <taxon>Aplosporellaceae</taxon>
        <taxon>Aplosporella</taxon>
    </lineage>
</organism>
<sequence length="282" mass="31842">MSSGKSLRFYPSRFYQASATFNAWVKLTIAGVHALRAPPNSGEQAISGLGNFADQYQIFYHQNHPVRFVRVVGTVIAIEDISSRFALLTLDDGSGATIEVKITRRLPDVPSDGKRYSDPAAPLSPECPSNTTVDNVEIVSEIGVFAVLIDGHAVDIGTVLKTKCTLTAFRNTHQLMLQRVAVVRNTAEEAACWADTAAYYAAVLARPWHLTDEKVAALDKKLRREERKRKDEERLYEKKVAERQRRKDQWRKEVAEKTRVADEKMERNRRKEELIMNKGALI</sequence>
<dbReference type="RefSeq" id="XP_033393384.1">
    <property type="nucleotide sequence ID" value="XM_033538434.1"/>
</dbReference>
<dbReference type="GeneID" id="54295930"/>
<dbReference type="Pfam" id="PF10451">
    <property type="entry name" value="Stn1"/>
    <property type="match status" value="1"/>
</dbReference>
<evidence type="ECO:0000256" key="2">
    <source>
        <dbReference type="ARBA" id="ARBA00022454"/>
    </source>
</evidence>
<name>A0A6A6B0F9_9PEZI</name>
<keyword evidence="7" id="KW-1185">Reference proteome</keyword>